<proteinExistence type="predicted"/>
<dbReference type="OrthoDB" id="2739240at2"/>
<dbReference type="Proteomes" id="UP000233375">
    <property type="component" value="Unassembled WGS sequence"/>
</dbReference>
<gene>
    <name evidence="2" type="ORF">CWS01_11685</name>
</gene>
<feature type="transmembrane region" description="Helical" evidence="1">
    <location>
        <begin position="103"/>
        <end position="136"/>
    </location>
</feature>
<feature type="transmembrane region" description="Helical" evidence="1">
    <location>
        <begin position="148"/>
        <end position="173"/>
    </location>
</feature>
<keyword evidence="1" id="KW-0472">Membrane</keyword>
<feature type="transmembrane region" description="Helical" evidence="1">
    <location>
        <begin position="52"/>
        <end position="71"/>
    </location>
</feature>
<dbReference type="AlphaFoldDB" id="A0A2N0Z2B1"/>
<sequence length="185" mass="20749">MNNTYITSYFPLFSISLFSLAFAMKAEKALLSFFKEIGVYKGLLEFFTETSIKLVMLLVLAGCFFMGLAVLKLMADTINELSLLFFSADSTGESLIKAKKGSIIYFIGSIISLFCIFHSMVLIGTFVLTALVYFIYFVNAASASLSFTGIVFIIFFQVLTWAFLLTTLVFFCLKLYNMVLKNLPI</sequence>
<reference evidence="2 3" key="1">
    <citation type="journal article" date="2003" name="Int. J. Syst. Evol. Microbiol.">
        <title>Bacillus nealsonii sp. nov., isolated from a spacecraft-assembly facility, whose spores are gamma-radiation resistant.</title>
        <authorList>
            <person name="Venkateswaran K."/>
            <person name="Kempf M."/>
            <person name="Chen F."/>
            <person name="Satomi M."/>
            <person name="Nicholson W."/>
            <person name="Kern R."/>
        </authorList>
    </citation>
    <scope>NUCLEOTIDE SEQUENCE [LARGE SCALE GENOMIC DNA]</scope>
    <source>
        <strain evidence="2 3">FO-92</strain>
    </source>
</reference>
<protein>
    <submittedName>
        <fullName evidence="2">Uncharacterized protein</fullName>
    </submittedName>
</protein>
<accession>A0A2N0Z2B1</accession>
<name>A0A2N0Z2B1_9BACI</name>
<dbReference type="Pfam" id="PF17328">
    <property type="entry name" value="DUF5366"/>
    <property type="match status" value="1"/>
</dbReference>
<keyword evidence="1" id="KW-1133">Transmembrane helix</keyword>
<organism evidence="2 3">
    <name type="scientific">Niallia nealsonii</name>
    <dbReference type="NCBI Taxonomy" id="115979"/>
    <lineage>
        <taxon>Bacteria</taxon>
        <taxon>Bacillati</taxon>
        <taxon>Bacillota</taxon>
        <taxon>Bacilli</taxon>
        <taxon>Bacillales</taxon>
        <taxon>Bacillaceae</taxon>
        <taxon>Niallia</taxon>
    </lineage>
</organism>
<dbReference type="InterPro" id="IPR035289">
    <property type="entry name" value="DUF5366"/>
</dbReference>
<keyword evidence="1" id="KW-0812">Transmembrane</keyword>
<evidence type="ECO:0000313" key="2">
    <source>
        <dbReference type="EMBL" id="PKG23641.1"/>
    </source>
</evidence>
<dbReference type="RefSeq" id="WP_101177376.1">
    <property type="nucleotide sequence ID" value="NZ_PISE01000022.1"/>
</dbReference>
<evidence type="ECO:0000313" key="3">
    <source>
        <dbReference type="Proteomes" id="UP000233375"/>
    </source>
</evidence>
<keyword evidence="3" id="KW-1185">Reference proteome</keyword>
<evidence type="ECO:0000256" key="1">
    <source>
        <dbReference type="SAM" id="Phobius"/>
    </source>
</evidence>
<dbReference type="EMBL" id="PISE01000022">
    <property type="protein sequence ID" value="PKG23641.1"/>
    <property type="molecule type" value="Genomic_DNA"/>
</dbReference>
<comment type="caution">
    <text evidence="2">The sequence shown here is derived from an EMBL/GenBank/DDBJ whole genome shotgun (WGS) entry which is preliminary data.</text>
</comment>